<evidence type="ECO:0000313" key="1">
    <source>
        <dbReference type="EMBL" id="OAI14529.1"/>
    </source>
</evidence>
<name>A0A177NBF4_9GAMM</name>
<comment type="caution">
    <text evidence="1">The sequence shown here is derived from an EMBL/GenBank/DDBJ whole genome shotgun (WGS) entry which is preliminary data.</text>
</comment>
<organism evidence="1 2">
    <name type="scientific">Methylomonas lenta</name>
    <dbReference type="NCBI Taxonomy" id="980561"/>
    <lineage>
        <taxon>Bacteria</taxon>
        <taxon>Pseudomonadati</taxon>
        <taxon>Pseudomonadota</taxon>
        <taxon>Gammaproteobacteria</taxon>
        <taxon>Methylococcales</taxon>
        <taxon>Methylococcaceae</taxon>
        <taxon>Methylomonas</taxon>
    </lineage>
</organism>
<dbReference type="Pfam" id="PF13689">
    <property type="entry name" value="DUF4154"/>
    <property type="match status" value="1"/>
</dbReference>
<dbReference type="AlphaFoldDB" id="A0A177NBF4"/>
<proteinExistence type="predicted"/>
<gene>
    <name evidence="1" type="ORF">A1359_10680</name>
</gene>
<protein>
    <submittedName>
        <fullName evidence="1">Uncharacterized protein</fullName>
    </submittedName>
</protein>
<sequence>MLVNKRIVSLIVSTRKLCFATLIIIGLYLTPHQVVAVESSELIRASIIEKIARFITWPPFNAEQFNLCVSSKAPLLPAIQSYYANETLANKSVKIMIFDNTDKLNQCQIIYVNSEIKDQLGPILTAVQQSSVLIIAENKNAVEAGAHIDFYIDDKKINIELNRTALEQSGLTASYHLLKVVRLVD</sequence>
<evidence type="ECO:0000313" key="2">
    <source>
        <dbReference type="Proteomes" id="UP000078476"/>
    </source>
</evidence>
<reference evidence="1 2" key="1">
    <citation type="submission" date="2016-03" db="EMBL/GenBank/DDBJ databases">
        <authorList>
            <person name="Ploux O."/>
        </authorList>
    </citation>
    <scope>NUCLEOTIDE SEQUENCE [LARGE SCALE GENOMIC DNA]</scope>
    <source>
        <strain evidence="1 2">R-45370</strain>
    </source>
</reference>
<accession>A0A177NBF4</accession>
<dbReference type="Proteomes" id="UP000078476">
    <property type="component" value="Unassembled WGS sequence"/>
</dbReference>
<dbReference type="STRING" id="980561.A1359_10680"/>
<dbReference type="InterPro" id="IPR025293">
    <property type="entry name" value="YfiR/HmsC-like"/>
</dbReference>
<dbReference type="EMBL" id="LUUI01000109">
    <property type="protein sequence ID" value="OAI14529.1"/>
    <property type="molecule type" value="Genomic_DNA"/>
</dbReference>
<keyword evidence="2" id="KW-1185">Reference proteome</keyword>